<evidence type="ECO:0000313" key="2">
    <source>
        <dbReference type="Proteomes" id="UP000061457"/>
    </source>
</evidence>
<gene>
    <name evidence="1" type="ORF">PP2015_3179</name>
</gene>
<accession>A0A0S2K5Y9</accession>
<dbReference type="KEGG" id="pphe:PP2015_3179"/>
<keyword evidence="2" id="KW-1185">Reference proteome</keyword>
<sequence length="164" mass="18158">MTQQLTYTVKPSRDGTPWVILDTDGNPADNVSVDLAQFPEDEPVNLVYVLTQSSIDKGFRFAGNGTLFTDARDNFNYQLSSEVFNGGTSLVVTVLNIEPDASIPADVIKELVKSKNKDKVFSKIELEANTNYEIDFRLLAEKEGKKGKLYISQDPKVIIQGTPP</sequence>
<reference evidence="1 2" key="1">
    <citation type="submission" date="2015-11" db="EMBL/GenBank/DDBJ databases">
        <authorList>
            <person name="Zhang Y."/>
            <person name="Guo Z."/>
        </authorList>
    </citation>
    <scope>NUCLEOTIDE SEQUENCE [LARGE SCALE GENOMIC DNA]</scope>
    <source>
        <strain evidence="1 2">KCTC 12086</strain>
    </source>
</reference>
<organism evidence="1 2">
    <name type="scientific">Pseudoalteromonas phenolica</name>
    <dbReference type="NCBI Taxonomy" id="161398"/>
    <lineage>
        <taxon>Bacteria</taxon>
        <taxon>Pseudomonadati</taxon>
        <taxon>Pseudomonadota</taxon>
        <taxon>Gammaproteobacteria</taxon>
        <taxon>Alteromonadales</taxon>
        <taxon>Pseudoalteromonadaceae</taxon>
        <taxon>Pseudoalteromonas</taxon>
    </lineage>
</organism>
<protein>
    <submittedName>
        <fullName evidence="1">Uncharacterized protein</fullName>
    </submittedName>
</protein>
<dbReference type="OrthoDB" id="6293259at2"/>
<dbReference type="EMBL" id="CP013187">
    <property type="protein sequence ID" value="ALO43657.1"/>
    <property type="molecule type" value="Genomic_DNA"/>
</dbReference>
<evidence type="ECO:0000313" key="1">
    <source>
        <dbReference type="EMBL" id="ALO43657.1"/>
    </source>
</evidence>
<name>A0A0S2K5Y9_9GAMM</name>
<dbReference type="PATRIC" id="fig|161398.10.peg.3240"/>
<dbReference type="RefSeq" id="WP_058031303.1">
    <property type="nucleotide sequence ID" value="NZ_CP013187.1"/>
</dbReference>
<proteinExistence type="predicted"/>
<dbReference type="Proteomes" id="UP000061457">
    <property type="component" value="Chromosome I"/>
</dbReference>
<dbReference type="AlphaFoldDB" id="A0A0S2K5Y9"/>